<dbReference type="InterPro" id="IPR055411">
    <property type="entry name" value="LRR_FXL15/At3g58940/PEG3-like"/>
</dbReference>
<dbReference type="InterPro" id="IPR032675">
    <property type="entry name" value="LRR_dom_sf"/>
</dbReference>
<organism evidence="2 3">
    <name type="scientific">Cuscuta epithymum</name>
    <dbReference type="NCBI Taxonomy" id="186058"/>
    <lineage>
        <taxon>Eukaryota</taxon>
        <taxon>Viridiplantae</taxon>
        <taxon>Streptophyta</taxon>
        <taxon>Embryophyta</taxon>
        <taxon>Tracheophyta</taxon>
        <taxon>Spermatophyta</taxon>
        <taxon>Magnoliopsida</taxon>
        <taxon>eudicotyledons</taxon>
        <taxon>Gunneridae</taxon>
        <taxon>Pentapetalae</taxon>
        <taxon>asterids</taxon>
        <taxon>lamiids</taxon>
        <taxon>Solanales</taxon>
        <taxon>Convolvulaceae</taxon>
        <taxon>Cuscuteae</taxon>
        <taxon>Cuscuta</taxon>
        <taxon>Cuscuta subgen. Cuscuta</taxon>
    </lineage>
</organism>
<dbReference type="Proteomes" id="UP001152523">
    <property type="component" value="Unassembled WGS sequence"/>
</dbReference>
<dbReference type="InterPro" id="IPR053781">
    <property type="entry name" value="F-box_AtFBL13-like"/>
</dbReference>
<dbReference type="InterPro" id="IPR006566">
    <property type="entry name" value="FBD"/>
</dbReference>
<protein>
    <recommendedName>
        <fullName evidence="1">FBD domain-containing protein</fullName>
    </recommendedName>
</protein>
<dbReference type="SUPFAM" id="SSF81383">
    <property type="entry name" value="F-box domain"/>
    <property type="match status" value="1"/>
</dbReference>
<sequence>MLEHNKNCHHDIISILPESLRETILTYLPLQDAVRTSVLSTKWRNTWTKISHLYFDETLWPGSSGGDKLELKSKCVRRILHTLLRHDGPINTLFLSISKLGIFPEVDNIMLILSKSDVEHLVLEFCSGKYILPSTFFKCQRLKHLSLCSCLFQPSSNFIGFSQLLTVEMIDVAMSSEQLESLINGCPLLEALTLKISPVCLTLDIQAPKLKYFEFISKLESVCFKNTPHLVEVVIVYDYDTRIIEWKETSLREESNLNELFKSLPALSNLRLGYTLPKFVSLIGLPERHSPTAVCLNTLVLEWICLERMGEMASVLFIVRMSPNLQDIIIHLYNIVGTADQKPSPKSLDVEENSDVKLNQLRSVQFSGFTGTRNQMVLAKLLLTKSPRLNKMVIKPNTKQCNAKRGFSILKELIRLPRPSAAAEIIFG</sequence>
<gene>
    <name evidence="2" type="ORF">CEPIT_LOCUS43834</name>
</gene>
<dbReference type="EMBL" id="CAMAPF010001134">
    <property type="protein sequence ID" value="CAH9147558.1"/>
    <property type="molecule type" value="Genomic_DNA"/>
</dbReference>
<dbReference type="PANTHER" id="PTHR31639">
    <property type="entry name" value="F-BOX PROTEIN-LIKE"/>
    <property type="match status" value="1"/>
</dbReference>
<dbReference type="Pfam" id="PF24758">
    <property type="entry name" value="LRR_At5g56370"/>
    <property type="match status" value="1"/>
</dbReference>
<dbReference type="Pfam" id="PF00646">
    <property type="entry name" value="F-box"/>
    <property type="match status" value="1"/>
</dbReference>
<evidence type="ECO:0000259" key="1">
    <source>
        <dbReference type="SMART" id="SM00579"/>
    </source>
</evidence>
<dbReference type="SUPFAM" id="SSF52047">
    <property type="entry name" value="RNI-like"/>
    <property type="match status" value="1"/>
</dbReference>
<evidence type="ECO:0000313" key="2">
    <source>
        <dbReference type="EMBL" id="CAH9147559.1"/>
    </source>
</evidence>
<dbReference type="AlphaFoldDB" id="A0AAV0GHX0"/>
<proteinExistence type="predicted"/>
<dbReference type="CDD" id="cd22160">
    <property type="entry name" value="F-box_AtFBL13-like"/>
    <property type="match status" value="1"/>
</dbReference>
<dbReference type="Gene3D" id="1.20.1280.50">
    <property type="match status" value="1"/>
</dbReference>
<name>A0AAV0GHX0_9ASTE</name>
<dbReference type="InterPro" id="IPR036047">
    <property type="entry name" value="F-box-like_dom_sf"/>
</dbReference>
<dbReference type="SMART" id="SM00579">
    <property type="entry name" value="FBD"/>
    <property type="match status" value="1"/>
</dbReference>
<accession>A0AAV0GHX0</accession>
<feature type="domain" description="FBD" evidence="1">
    <location>
        <begin position="355"/>
        <end position="428"/>
    </location>
</feature>
<dbReference type="InterPro" id="IPR001810">
    <property type="entry name" value="F-box_dom"/>
</dbReference>
<dbReference type="PANTHER" id="PTHR31639:SF310">
    <property type="entry name" value="F-BOX DOMAIN-CONTAINING PROTEIN"/>
    <property type="match status" value="1"/>
</dbReference>
<dbReference type="EMBL" id="CAMAPF010001134">
    <property type="protein sequence ID" value="CAH9147559.1"/>
    <property type="molecule type" value="Genomic_DNA"/>
</dbReference>
<dbReference type="Gene3D" id="3.80.10.10">
    <property type="entry name" value="Ribonuclease Inhibitor"/>
    <property type="match status" value="1"/>
</dbReference>
<reference evidence="2" key="1">
    <citation type="submission" date="2022-07" db="EMBL/GenBank/DDBJ databases">
        <authorList>
            <person name="Macas J."/>
            <person name="Novak P."/>
            <person name="Neumann P."/>
        </authorList>
    </citation>
    <scope>NUCLEOTIDE SEQUENCE</scope>
</reference>
<comment type="caution">
    <text evidence="2">The sequence shown here is derived from an EMBL/GenBank/DDBJ whole genome shotgun (WGS) entry which is preliminary data.</text>
</comment>
<keyword evidence="3" id="KW-1185">Reference proteome</keyword>
<dbReference type="EMBL" id="CAMAPF010001134">
    <property type="protein sequence ID" value="CAH9147560.1"/>
    <property type="molecule type" value="Genomic_DNA"/>
</dbReference>
<evidence type="ECO:0000313" key="3">
    <source>
        <dbReference type="Proteomes" id="UP001152523"/>
    </source>
</evidence>